<evidence type="ECO:0000313" key="9">
    <source>
        <dbReference type="RefSeq" id="XP_026283234.1"/>
    </source>
</evidence>
<dbReference type="InterPro" id="IPR014892">
    <property type="entry name" value="RPA_C"/>
</dbReference>
<dbReference type="PANTHER" id="PTHR13989">
    <property type="entry name" value="REPLICATION PROTEIN A-RELATED"/>
    <property type="match status" value="1"/>
</dbReference>
<comment type="similarity">
    <text evidence="2">Belongs to the replication factor A protein 2 family.</text>
</comment>
<dbReference type="GO" id="GO:0005662">
    <property type="term" value="C:DNA replication factor A complex"/>
    <property type="evidence" value="ECO:0007669"/>
    <property type="project" value="TreeGrafter"/>
</dbReference>
<feature type="region of interest" description="Disordered" evidence="6">
    <location>
        <begin position="1"/>
        <end position="29"/>
    </location>
</feature>
<dbReference type="PANTHER" id="PTHR13989:SF16">
    <property type="entry name" value="REPLICATION PROTEIN A2"/>
    <property type="match status" value="1"/>
</dbReference>
<dbReference type="PIRSF" id="PIRSF036949">
    <property type="entry name" value="RPA32"/>
    <property type="match status" value="1"/>
</dbReference>
<gene>
    <name evidence="9" type="primary">LOC113209768</name>
</gene>
<dbReference type="Gene3D" id="2.40.50.140">
    <property type="entry name" value="Nucleic acid-binding proteins"/>
    <property type="match status" value="1"/>
</dbReference>
<evidence type="ECO:0000256" key="4">
    <source>
        <dbReference type="ARBA" id="ARBA00023125"/>
    </source>
</evidence>
<reference evidence="9" key="1">
    <citation type="submission" date="2025-08" db="UniProtKB">
        <authorList>
            <consortium name="RefSeq"/>
        </authorList>
    </citation>
    <scope>IDENTIFICATION</scope>
    <source>
        <tissue evidence="9">Whole organism</tissue>
    </source>
</reference>
<dbReference type="RefSeq" id="XP_026283234.1">
    <property type="nucleotide sequence ID" value="XM_026427449.2"/>
</dbReference>
<dbReference type="SUPFAM" id="SSF50249">
    <property type="entry name" value="Nucleic acid-binding proteins"/>
    <property type="match status" value="1"/>
</dbReference>
<comment type="subcellular location">
    <subcellularLocation>
        <location evidence="1">Nucleus</location>
    </subcellularLocation>
</comment>
<proteinExistence type="inferred from homology"/>
<evidence type="ECO:0000256" key="6">
    <source>
        <dbReference type="SAM" id="MobiDB-lite"/>
    </source>
</evidence>
<dbReference type="GO" id="GO:0006260">
    <property type="term" value="P:DNA replication"/>
    <property type="evidence" value="ECO:0007669"/>
    <property type="project" value="UniProtKB-KW"/>
</dbReference>
<accession>A0A6J1SPP8</accession>
<evidence type="ECO:0000256" key="3">
    <source>
        <dbReference type="ARBA" id="ARBA00022705"/>
    </source>
</evidence>
<keyword evidence="4" id="KW-0238">DNA-binding</keyword>
<evidence type="ECO:0000313" key="8">
    <source>
        <dbReference type="Proteomes" id="UP000504606"/>
    </source>
</evidence>
<feature type="compositionally biased region" description="Gly residues" evidence="6">
    <location>
        <begin position="1"/>
        <end position="10"/>
    </location>
</feature>
<dbReference type="GO" id="GO:0000724">
    <property type="term" value="P:double-strand break repair via homologous recombination"/>
    <property type="evidence" value="ECO:0007669"/>
    <property type="project" value="TreeGrafter"/>
</dbReference>
<dbReference type="OrthoDB" id="25571at2759"/>
<organism evidence="8 9">
    <name type="scientific">Frankliniella occidentalis</name>
    <name type="common">Western flower thrips</name>
    <name type="synonym">Euthrips occidentalis</name>
    <dbReference type="NCBI Taxonomy" id="133901"/>
    <lineage>
        <taxon>Eukaryota</taxon>
        <taxon>Metazoa</taxon>
        <taxon>Ecdysozoa</taxon>
        <taxon>Arthropoda</taxon>
        <taxon>Hexapoda</taxon>
        <taxon>Insecta</taxon>
        <taxon>Pterygota</taxon>
        <taxon>Neoptera</taxon>
        <taxon>Paraneoptera</taxon>
        <taxon>Thysanoptera</taxon>
        <taxon>Terebrantia</taxon>
        <taxon>Thripoidea</taxon>
        <taxon>Thripidae</taxon>
        <taxon>Frankliniella</taxon>
    </lineage>
</organism>
<keyword evidence="5" id="KW-0539">Nucleus</keyword>
<dbReference type="InterPro" id="IPR036390">
    <property type="entry name" value="WH_DNA-bd_sf"/>
</dbReference>
<dbReference type="FunFam" id="1.10.10.10:FF:000168">
    <property type="entry name" value="Replication protein A 32 kDa subunit"/>
    <property type="match status" value="1"/>
</dbReference>
<dbReference type="SUPFAM" id="SSF46785">
    <property type="entry name" value="Winged helix' DNA-binding domain"/>
    <property type="match status" value="1"/>
</dbReference>
<dbReference type="AlphaFoldDB" id="A0A6J1SPP8"/>
<dbReference type="InterPro" id="IPR014646">
    <property type="entry name" value="Rfa2/RPA32"/>
</dbReference>
<dbReference type="KEGG" id="foc:113209768"/>
<dbReference type="InterPro" id="IPR040260">
    <property type="entry name" value="RFA2-like"/>
</dbReference>
<feature type="domain" description="Replication protein A C-terminal" evidence="7">
    <location>
        <begin position="171"/>
        <end position="263"/>
    </location>
</feature>
<dbReference type="Pfam" id="PF08784">
    <property type="entry name" value="RPA_C"/>
    <property type="match status" value="1"/>
</dbReference>
<dbReference type="Gene3D" id="1.10.10.10">
    <property type="entry name" value="Winged helix-like DNA-binding domain superfamily/Winged helix DNA-binding domain"/>
    <property type="match status" value="1"/>
</dbReference>
<sequence>MFDSNEGGGFFNADNSFGGGSPQVSKKGDQKRAQNIMPVTAKQVLSCPDDGFKVGSLDVYLVTLVGIVRAVETTSVKITYTLEDNTGCIEGVHWIDGQDENGQAAQPQVVENTYCRLSGTIRSQGEKRYIMAFNIQQIEDFNEVTTHFLEVALFFKKAEALSGMGGGGVQDSDMNGTVNNGNGMSNNLSNSLMTSIVQSAPIHGLTSVQSKALEAIKSCTVENGLYSEDLVEHLRGVASKHEVMNAVEFLCGEGHVYTTIDDYHFRSTDGM</sequence>
<name>A0A6J1SPP8_FRAOC</name>
<dbReference type="GO" id="GO:0000781">
    <property type="term" value="C:chromosome, telomeric region"/>
    <property type="evidence" value="ECO:0007669"/>
    <property type="project" value="TreeGrafter"/>
</dbReference>
<dbReference type="GeneID" id="113209768"/>
<evidence type="ECO:0000256" key="2">
    <source>
        <dbReference type="ARBA" id="ARBA00007815"/>
    </source>
</evidence>
<dbReference type="InterPro" id="IPR012340">
    <property type="entry name" value="NA-bd_OB-fold"/>
</dbReference>
<dbReference type="GO" id="GO:0006289">
    <property type="term" value="P:nucleotide-excision repair"/>
    <property type="evidence" value="ECO:0007669"/>
    <property type="project" value="TreeGrafter"/>
</dbReference>
<dbReference type="InterPro" id="IPR036388">
    <property type="entry name" value="WH-like_DNA-bd_sf"/>
</dbReference>
<evidence type="ECO:0000259" key="7">
    <source>
        <dbReference type="Pfam" id="PF08784"/>
    </source>
</evidence>
<evidence type="ECO:0000256" key="1">
    <source>
        <dbReference type="ARBA" id="ARBA00004123"/>
    </source>
</evidence>
<dbReference type="GO" id="GO:0003697">
    <property type="term" value="F:single-stranded DNA binding"/>
    <property type="evidence" value="ECO:0007669"/>
    <property type="project" value="TreeGrafter"/>
</dbReference>
<protein>
    <submittedName>
        <fullName evidence="9">Replication protein A 32 kDa subunit</fullName>
    </submittedName>
</protein>
<dbReference type="CDD" id="cd04478">
    <property type="entry name" value="RPA2_DBD_D"/>
    <property type="match status" value="1"/>
</dbReference>
<keyword evidence="8" id="KW-1185">Reference proteome</keyword>
<dbReference type="Proteomes" id="UP000504606">
    <property type="component" value="Unplaced"/>
</dbReference>
<dbReference type="GO" id="GO:0035861">
    <property type="term" value="C:site of double-strand break"/>
    <property type="evidence" value="ECO:0007669"/>
    <property type="project" value="TreeGrafter"/>
</dbReference>
<keyword evidence="3" id="KW-0235">DNA replication</keyword>
<evidence type="ECO:0000256" key="5">
    <source>
        <dbReference type="ARBA" id="ARBA00023242"/>
    </source>
</evidence>